<evidence type="ECO:0000313" key="3">
    <source>
        <dbReference type="EMBL" id="EPR78607.1"/>
    </source>
</evidence>
<dbReference type="PROSITE" id="PS51186">
    <property type="entry name" value="GNAT"/>
    <property type="match status" value="1"/>
</dbReference>
<dbReference type="GO" id="GO:0016747">
    <property type="term" value="F:acyltransferase activity, transferring groups other than amino-acyl groups"/>
    <property type="evidence" value="ECO:0007669"/>
    <property type="project" value="InterPro"/>
</dbReference>
<evidence type="ECO:0000256" key="1">
    <source>
        <dbReference type="SAM" id="Coils"/>
    </source>
</evidence>
<dbReference type="AlphaFoldDB" id="S7WA11"/>
<evidence type="ECO:0000313" key="4">
    <source>
        <dbReference type="Proteomes" id="UP000014978"/>
    </source>
</evidence>
<keyword evidence="4" id="KW-1185">Reference proteome</keyword>
<organism evidence="3 4">
    <name type="scientific">Spraguea lophii (strain 42_110)</name>
    <name type="common">Microsporidian parasite</name>
    <dbReference type="NCBI Taxonomy" id="1358809"/>
    <lineage>
        <taxon>Eukaryota</taxon>
        <taxon>Fungi</taxon>
        <taxon>Fungi incertae sedis</taxon>
        <taxon>Microsporidia</taxon>
        <taxon>Spragueidae</taxon>
        <taxon>Spraguea</taxon>
    </lineage>
</organism>
<accession>S7WA11</accession>
<dbReference type="HOGENOM" id="CLU_890156_0_0_1"/>
<dbReference type="Proteomes" id="UP000014978">
    <property type="component" value="Unassembled WGS sequence"/>
</dbReference>
<name>S7WA11_SPRLO</name>
<dbReference type="InterPro" id="IPR016181">
    <property type="entry name" value="Acyl_CoA_acyltransferase"/>
</dbReference>
<evidence type="ECO:0000259" key="2">
    <source>
        <dbReference type="PROSITE" id="PS51186"/>
    </source>
</evidence>
<dbReference type="Gene3D" id="3.40.630.30">
    <property type="match status" value="1"/>
</dbReference>
<reference evidence="4" key="1">
    <citation type="journal article" date="2013" name="PLoS Genet.">
        <title>The genome of Spraguea lophii and the basis of host-microsporidian interactions.</title>
        <authorList>
            <person name="Campbell S.E."/>
            <person name="Williams T.A."/>
            <person name="Yousuf A."/>
            <person name="Soanes D.M."/>
            <person name="Paszkiewicz K.H."/>
            <person name="Williams B.A.P."/>
        </authorList>
    </citation>
    <scope>NUCLEOTIDE SEQUENCE [LARGE SCALE GENOMIC DNA]</scope>
    <source>
        <strain evidence="4">42_110</strain>
    </source>
</reference>
<dbReference type="SUPFAM" id="SSF55729">
    <property type="entry name" value="Acyl-CoA N-acyltransferases (Nat)"/>
    <property type="match status" value="1"/>
</dbReference>
<proteinExistence type="predicted"/>
<feature type="coiled-coil region" evidence="1">
    <location>
        <begin position="230"/>
        <end position="258"/>
    </location>
</feature>
<feature type="non-terminal residue" evidence="3">
    <location>
        <position position="1"/>
    </location>
</feature>
<comment type="caution">
    <text evidence="3">The sequence shown here is derived from an EMBL/GenBank/DDBJ whole genome shotgun (WGS) entry which is preliminary data.</text>
</comment>
<dbReference type="VEuPathDB" id="MicrosporidiaDB:SLOPH_2570"/>
<keyword evidence="1" id="KW-0175">Coiled coil</keyword>
<dbReference type="InterPro" id="IPR031523">
    <property type="entry name" value="Acetyltransf_15"/>
</dbReference>
<protein>
    <recommendedName>
        <fullName evidence="2">N-acetyltransferase domain-containing protein</fullName>
    </recommendedName>
</protein>
<dbReference type="InParanoid" id="S7WA11"/>
<dbReference type="Pfam" id="PF17013">
    <property type="entry name" value="Acetyltransf_15"/>
    <property type="match status" value="1"/>
</dbReference>
<dbReference type="InterPro" id="IPR000182">
    <property type="entry name" value="GNAT_dom"/>
</dbReference>
<dbReference type="EMBL" id="ATCN01000672">
    <property type="protein sequence ID" value="EPR78607.1"/>
    <property type="molecule type" value="Genomic_DNA"/>
</dbReference>
<gene>
    <name evidence="3" type="ORF">SLOPH_2570</name>
</gene>
<feature type="domain" description="N-acetyltransferase" evidence="2">
    <location>
        <begin position="63"/>
        <end position="209"/>
    </location>
</feature>
<sequence length="313" mass="37721">SDILSQLSLCYYKKNTIPFKVHEQCKFLLEIIKQEGWGNRDEEISFTHYNYYDVIQYKKKYKYNTNEMKESKKDDMEDKYNDELVSHAFIRKQVYYDVQHQEYNLSYLFKFIPRCLTNSLFNENIIIKKNIIEIYTLIIPEKYRGLGIAKPFLMDIVNMYKNQNIDYIALHINPADKSMSKSFVFYSSMGFNKIGYVKYGPFCYKDRVKDIENMEDVVSFVRRVCNIQCKECLEKENRNLEKENIDKTKENIKKTKEIRCAKCTYKEKPGEVKGRYLAMFCKMDEFGYKNIYDREEMKMLGEQLKMHLLELRE</sequence>